<dbReference type="InterPro" id="IPR029044">
    <property type="entry name" value="Nucleotide-diphossugar_trans"/>
</dbReference>
<dbReference type="InterPro" id="IPR001173">
    <property type="entry name" value="Glyco_trans_2-like"/>
</dbReference>
<evidence type="ECO:0000259" key="1">
    <source>
        <dbReference type="Pfam" id="PF00535"/>
    </source>
</evidence>
<evidence type="ECO:0000313" key="2">
    <source>
        <dbReference type="EMBL" id="SPM34194.1"/>
    </source>
</evidence>
<organism evidence="2 3">
    <name type="scientific">Mycobacterium rhizamassiliense</name>
    <dbReference type="NCBI Taxonomy" id="1841860"/>
    <lineage>
        <taxon>Bacteria</taxon>
        <taxon>Bacillati</taxon>
        <taxon>Actinomycetota</taxon>
        <taxon>Actinomycetes</taxon>
        <taxon>Mycobacteriales</taxon>
        <taxon>Mycobacteriaceae</taxon>
        <taxon>Mycobacterium</taxon>
    </lineage>
</organism>
<sequence>MIGYFEAQTFAGELQLMILDDSPEPDESLAAEEYRSAGIHYFHRPGNRMSIGAKLNALMELACGDVLMRFDDDDYYAPAYVERMLALLGDDDYLTLSGWFLYSRVHGKFCYWETDALSPVHFVLSPHDKFLPVSTAGMAQESVLPHLNGYGFASAWRRGVAEVVRFPNQDHGEDAEFVDGIVNAGFRTRYAADVEGLALHLVHHDNISRAFPQYVLPEFLLAKYFPGYAPPEVDA</sequence>
<dbReference type="Gene3D" id="3.90.550.10">
    <property type="entry name" value="Spore Coat Polysaccharide Biosynthesis Protein SpsA, Chain A"/>
    <property type="match status" value="1"/>
</dbReference>
<proteinExistence type="predicted"/>
<feature type="domain" description="Glycosyltransferase 2-like" evidence="1">
    <location>
        <begin position="13"/>
        <end position="115"/>
    </location>
</feature>
<dbReference type="Pfam" id="PF00535">
    <property type="entry name" value="Glycos_transf_2"/>
    <property type="match status" value="1"/>
</dbReference>
<dbReference type="SUPFAM" id="SSF53448">
    <property type="entry name" value="Nucleotide-diphospho-sugar transferases"/>
    <property type="match status" value="1"/>
</dbReference>
<dbReference type="Proteomes" id="UP000240988">
    <property type="component" value="Unassembled WGS sequence"/>
</dbReference>
<evidence type="ECO:0000313" key="3">
    <source>
        <dbReference type="Proteomes" id="UP000240988"/>
    </source>
</evidence>
<reference evidence="2 3" key="1">
    <citation type="submission" date="2017-01" db="EMBL/GenBank/DDBJ databases">
        <authorList>
            <consortium name="Urmite Genomes"/>
        </authorList>
    </citation>
    <scope>NUCLEOTIDE SEQUENCE [LARGE SCALE GENOMIC DNA]</scope>
    <source>
        <strain evidence="2 3">AB57</strain>
    </source>
</reference>
<name>A0A2U3NRT5_9MYCO</name>
<accession>A0A2U3NRT5</accession>
<dbReference type="EMBL" id="FUFA01000004">
    <property type="protein sequence ID" value="SPM34194.1"/>
    <property type="molecule type" value="Genomic_DNA"/>
</dbReference>
<dbReference type="AlphaFoldDB" id="A0A2U3NRT5"/>
<gene>
    <name evidence="2" type="ORF">MRAB57_2008</name>
</gene>
<keyword evidence="3" id="KW-1185">Reference proteome</keyword>
<dbReference type="STRING" id="1841860.GCA_900157375_02010"/>
<dbReference type="CDD" id="cd00761">
    <property type="entry name" value="Glyco_tranf_GTA_type"/>
    <property type="match status" value="1"/>
</dbReference>
<protein>
    <recommendedName>
        <fullName evidence="1">Glycosyltransferase 2-like domain-containing protein</fullName>
    </recommendedName>
</protein>